<proteinExistence type="predicted"/>
<organism evidence="2 3">
    <name type="scientific">Cellulosimicrobium arenosum</name>
    <dbReference type="NCBI Taxonomy" id="2708133"/>
    <lineage>
        <taxon>Bacteria</taxon>
        <taxon>Bacillati</taxon>
        <taxon>Actinomycetota</taxon>
        <taxon>Actinomycetes</taxon>
        <taxon>Micrococcales</taxon>
        <taxon>Promicromonosporaceae</taxon>
        <taxon>Cellulosimicrobium</taxon>
    </lineage>
</organism>
<dbReference type="PANTHER" id="PTHR43685:SF11">
    <property type="entry name" value="GLYCOSYLTRANSFERASE TAGX-RELATED"/>
    <property type="match status" value="1"/>
</dbReference>
<protein>
    <submittedName>
        <fullName evidence="2">Glycosyltransferase</fullName>
    </submittedName>
</protein>
<evidence type="ECO:0000313" key="3">
    <source>
        <dbReference type="Proteomes" id="UP000610846"/>
    </source>
</evidence>
<dbReference type="SUPFAM" id="SSF53448">
    <property type="entry name" value="Nucleotide-diphospho-sugar transferases"/>
    <property type="match status" value="1"/>
</dbReference>
<keyword evidence="3" id="KW-1185">Reference proteome</keyword>
<dbReference type="EMBL" id="JACYHB010000021">
    <property type="protein sequence ID" value="MBD8080777.1"/>
    <property type="molecule type" value="Genomic_DNA"/>
</dbReference>
<sequence>MSARNEYGALRGAGPATFVTHPDVALAAARHMESLGGTGARVTALALDMQAPAGREILARMIEPYSDYARVVGAALDPASSGLLDSGSAPTAKLLASLARLVGHLPQTEEDVPHALALYGAARRSAPVSRWPAPDRLAFAQLLWVRGEYDRLSRDTALLKSLDAGTRAFLRLDLHGVEHGVGSDSWIEALNRCLRSYDVGPVSLAPQGASPLDRLQPGTTRTAGPGPLISVVMPAYRPGPESITAVRSIVEQTWQDWELLIVDDASGDEFDGLFAQLQGLDPRVRVLHQEINRGTYAARNRALEEARGDFITFQDTDDWSHPERLERQVRPLLEDSSLLRTLSLSLRCGDDLVFQHLGNGPVHANASSHMFRQSVLDTVDRFDWVRKSADTEFDRRLEAVFPGRRLQLHEPLAVVRLQKDSLSRNDVRPGWMHPSRMEYRAAMIHWHRQIQAGASPRIPSDVTQRPLSAPRPFLRDVGLPEQAIDIAFAADWTMDGATQRAAVAEMQVLARSGLRVGLLHVRSAFSEAPRRAPLSLAVRRALADGTLTFVSLEEPDHVPTIVVRQPDVLEFPTSRPVSLTTDRIVIVADTSPRATQNHAVRWVAEDCDRNAEALFAVTPEWIIPDDPTRGADAPSLDPAQVSATAYPRVLDVLPGPGRRSRRLRSNRPVVGWIFGGEASELPDGAAALRQIFPVDGSVDVRLLGSRYLLKDALGDFPTDWLVYETGEVTARQFLDQLDVVVAFPRTVTAEAFRTVEEALAAGCLAVVARELAPHFDGAVQTCEPAEVTALVDRLRADEATFRDQSYRGWRWADERFACSGRQLVEALGVVAPSSGPTSSP</sequence>
<feature type="domain" description="Glycosyltransferase 2-like" evidence="1">
    <location>
        <begin position="230"/>
        <end position="335"/>
    </location>
</feature>
<dbReference type="InterPro" id="IPR029044">
    <property type="entry name" value="Nucleotide-diphossugar_trans"/>
</dbReference>
<name>A0A927PH55_9MICO</name>
<evidence type="ECO:0000259" key="1">
    <source>
        <dbReference type="Pfam" id="PF00535"/>
    </source>
</evidence>
<evidence type="ECO:0000313" key="2">
    <source>
        <dbReference type="EMBL" id="MBD8080777.1"/>
    </source>
</evidence>
<gene>
    <name evidence="2" type="ORF">IF651_17175</name>
</gene>
<dbReference type="RefSeq" id="WP_191830354.1">
    <property type="nucleotide sequence ID" value="NZ_JACYHB010000021.1"/>
</dbReference>
<dbReference type="InterPro" id="IPR050834">
    <property type="entry name" value="Glycosyltransf_2"/>
</dbReference>
<accession>A0A927PH55</accession>
<dbReference type="CDD" id="cd00761">
    <property type="entry name" value="Glyco_tranf_GTA_type"/>
    <property type="match status" value="1"/>
</dbReference>
<dbReference type="AlphaFoldDB" id="A0A927PH55"/>
<reference evidence="2" key="1">
    <citation type="journal article" date="2018" name="Curr. Microbiol.">
        <title>Cellulosimicrobium arenosum sp. nov., Isolated from Marine Sediment Sand.</title>
        <authorList>
            <person name="Oh M."/>
            <person name="Kim J.H."/>
            <person name="Yoon J.H."/>
            <person name="Schumann P."/>
            <person name="Kim W."/>
        </authorList>
    </citation>
    <scope>NUCLEOTIDE SEQUENCE</scope>
    <source>
        <strain evidence="2">KCTC 49039</strain>
    </source>
</reference>
<dbReference type="Pfam" id="PF00535">
    <property type="entry name" value="Glycos_transf_2"/>
    <property type="match status" value="1"/>
</dbReference>
<dbReference type="InterPro" id="IPR001173">
    <property type="entry name" value="Glyco_trans_2-like"/>
</dbReference>
<dbReference type="Proteomes" id="UP000610846">
    <property type="component" value="Unassembled WGS sequence"/>
</dbReference>
<comment type="caution">
    <text evidence="2">The sequence shown here is derived from an EMBL/GenBank/DDBJ whole genome shotgun (WGS) entry which is preliminary data.</text>
</comment>
<reference evidence="2" key="2">
    <citation type="submission" date="2020-09" db="EMBL/GenBank/DDBJ databases">
        <authorList>
            <person name="Yu Y."/>
        </authorList>
    </citation>
    <scope>NUCLEOTIDE SEQUENCE</scope>
    <source>
        <strain evidence="2">KCTC 49039</strain>
    </source>
</reference>
<dbReference type="PANTHER" id="PTHR43685">
    <property type="entry name" value="GLYCOSYLTRANSFERASE"/>
    <property type="match status" value="1"/>
</dbReference>
<dbReference type="Gene3D" id="3.90.550.10">
    <property type="entry name" value="Spore Coat Polysaccharide Biosynthesis Protein SpsA, Chain A"/>
    <property type="match status" value="1"/>
</dbReference>